<dbReference type="InterPro" id="IPR016071">
    <property type="entry name" value="Staphylococal_nuclease_OB-fold"/>
</dbReference>
<dbReference type="SUPFAM" id="SSF50199">
    <property type="entry name" value="Staphylococcal nuclease"/>
    <property type="match status" value="1"/>
</dbReference>
<reference evidence="3" key="1">
    <citation type="submission" date="2018-06" db="EMBL/GenBank/DDBJ databases">
        <title>Aestuariibacter litoralis strain KCTC 52945T.</title>
        <authorList>
            <person name="Li X."/>
            <person name="Salam N."/>
            <person name="Li J.-L."/>
            <person name="Chen Y.-M."/>
            <person name="Yang Z.-W."/>
            <person name="Zhang L.-Y."/>
            <person name="Han M.-X."/>
            <person name="Xiao M."/>
            <person name="Li W.-J."/>
        </authorList>
    </citation>
    <scope>NUCLEOTIDE SEQUENCE [LARGE SCALE GENOMIC DNA]</scope>
    <source>
        <strain evidence="3">KCTC 52945</strain>
    </source>
</reference>
<dbReference type="Pfam" id="PF00565">
    <property type="entry name" value="SNase"/>
    <property type="match status" value="1"/>
</dbReference>
<dbReference type="AlphaFoldDB" id="A0A2W2BJR5"/>
<dbReference type="EMBL" id="QKVK01000006">
    <property type="protein sequence ID" value="PZF76439.1"/>
    <property type="molecule type" value="Genomic_DNA"/>
</dbReference>
<evidence type="ECO:0000259" key="1">
    <source>
        <dbReference type="PROSITE" id="PS50830"/>
    </source>
</evidence>
<accession>A0A2W2BJR5</accession>
<feature type="domain" description="TNase-like" evidence="1">
    <location>
        <begin position="81"/>
        <end position="170"/>
    </location>
</feature>
<protein>
    <submittedName>
        <fullName evidence="2">Thermonuclease family protein</fullName>
    </submittedName>
</protein>
<organism evidence="2 3">
    <name type="scientific">Aestuariivirga litoralis</name>
    <dbReference type="NCBI Taxonomy" id="2650924"/>
    <lineage>
        <taxon>Bacteria</taxon>
        <taxon>Pseudomonadati</taxon>
        <taxon>Pseudomonadota</taxon>
        <taxon>Alphaproteobacteria</taxon>
        <taxon>Hyphomicrobiales</taxon>
        <taxon>Aestuariivirgaceae</taxon>
        <taxon>Aestuariivirga</taxon>
    </lineage>
</organism>
<sequence>MKFRRRDRHKSPLSRPSPPARRMTMIALVVGAVALGGLAGHIATGGSMGGLLRPFGSVGVALTSVTRPFAICGMAFGNDCVVDGDTIDFKGERIRMVDYDAPEISEPRCASEYVRGQQAKLRLLELLNSGRVEIRPSGARDWDKYGRRLRLVLVDGRSVGDTLIAEGLAWPWEGHRHAWC</sequence>
<dbReference type="PROSITE" id="PS50830">
    <property type="entry name" value="TNASE_3"/>
    <property type="match status" value="1"/>
</dbReference>
<keyword evidence="3" id="KW-1185">Reference proteome</keyword>
<evidence type="ECO:0000313" key="2">
    <source>
        <dbReference type="EMBL" id="PZF76439.1"/>
    </source>
</evidence>
<dbReference type="InterPro" id="IPR035437">
    <property type="entry name" value="SNase_OB-fold_sf"/>
</dbReference>
<comment type="caution">
    <text evidence="2">The sequence shown here is derived from an EMBL/GenBank/DDBJ whole genome shotgun (WGS) entry which is preliminary data.</text>
</comment>
<name>A0A2W2BJR5_9HYPH</name>
<evidence type="ECO:0000313" key="3">
    <source>
        <dbReference type="Proteomes" id="UP000248795"/>
    </source>
</evidence>
<proteinExistence type="predicted"/>
<dbReference type="Gene3D" id="2.40.50.90">
    <property type="match status" value="1"/>
</dbReference>
<gene>
    <name evidence="2" type="ORF">DK847_13900</name>
</gene>
<dbReference type="Proteomes" id="UP000248795">
    <property type="component" value="Unassembled WGS sequence"/>
</dbReference>